<evidence type="ECO:0000256" key="3">
    <source>
        <dbReference type="PIRNR" id="PIRNR006221"/>
    </source>
</evidence>
<dbReference type="PANTHER" id="PTHR12149">
    <property type="entry name" value="FRUCTOSAMINE 3 KINASE-RELATED PROTEIN"/>
    <property type="match status" value="1"/>
</dbReference>
<comment type="catalytic activity">
    <reaction evidence="2">
        <text>N(6)-D-ribulosyl-L-lysyl-[protein] + ATP = N(6)-(3-O-phospho-D-ribulosyl)-L-lysyl-[protein] + ADP + H(+)</text>
        <dbReference type="Rhea" id="RHEA:48432"/>
        <dbReference type="Rhea" id="RHEA-COMP:12103"/>
        <dbReference type="Rhea" id="RHEA-COMP:12104"/>
        <dbReference type="ChEBI" id="CHEBI:15378"/>
        <dbReference type="ChEBI" id="CHEBI:30616"/>
        <dbReference type="ChEBI" id="CHEBI:90418"/>
        <dbReference type="ChEBI" id="CHEBI:90420"/>
        <dbReference type="ChEBI" id="CHEBI:456216"/>
        <dbReference type="EC" id="2.7.1.172"/>
    </reaction>
    <physiologicalReaction direction="left-to-right" evidence="2">
        <dbReference type="Rhea" id="RHEA:48433"/>
    </physiologicalReaction>
</comment>
<dbReference type="GO" id="GO:0016301">
    <property type="term" value="F:kinase activity"/>
    <property type="evidence" value="ECO:0007669"/>
    <property type="project" value="UniProtKB-UniRule"/>
</dbReference>
<sequence>MPGSIPAILLSILQKLEPNSAFSASGARITSSSGTSYYGKIGKPSESEQYHGEAENLRAMYDAAPGLCPNLFAHGISGDGKPYTLSEYKILSGLSSAAAVTLARRLASELHASGSPNGKFGYQCPTYCGATRVENGWHDSWDACFGAMIGGLLDKLERKGNNTALCKLGRDVQSHAIPYLLGEHLKAQPVLLHGDLWSGNAGTENGEPIIFDPAGYYGHNEADLAIARMFGGFPSEFYEEYHRHRPKSHPEAEYDVRASLYELFHYLNHTVLFGSGYAGGATQRMTQVLKFLDNK</sequence>
<dbReference type="GO" id="GO:0102193">
    <property type="term" value="F:protein-ribulosamine 3-kinase activity"/>
    <property type="evidence" value="ECO:0007669"/>
    <property type="project" value="UniProtKB-EC"/>
</dbReference>
<accession>A0A067MVH5</accession>
<evidence type="ECO:0000256" key="2">
    <source>
        <dbReference type="ARBA" id="ARBA00048655"/>
    </source>
</evidence>
<dbReference type="PIRSF" id="PIRSF006221">
    <property type="entry name" value="Ketosamine-3-kinase"/>
    <property type="match status" value="1"/>
</dbReference>
<dbReference type="EMBL" id="KL198018">
    <property type="protein sequence ID" value="KDQ19743.1"/>
    <property type="molecule type" value="Genomic_DNA"/>
</dbReference>
<dbReference type="InterPro" id="IPR011009">
    <property type="entry name" value="Kinase-like_dom_sf"/>
</dbReference>
<dbReference type="Pfam" id="PF03881">
    <property type="entry name" value="Fructosamin_kin"/>
    <property type="match status" value="1"/>
</dbReference>
<dbReference type="EC" id="2.7.1.172" evidence="1"/>
<organism evidence="4 5">
    <name type="scientific">Botryobasidium botryosum (strain FD-172 SS1)</name>
    <dbReference type="NCBI Taxonomy" id="930990"/>
    <lineage>
        <taxon>Eukaryota</taxon>
        <taxon>Fungi</taxon>
        <taxon>Dikarya</taxon>
        <taxon>Basidiomycota</taxon>
        <taxon>Agaricomycotina</taxon>
        <taxon>Agaricomycetes</taxon>
        <taxon>Cantharellales</taxon>
        <taxon>Botryobasidiaceae</taxon>
        <taxon>Botryobasidium</taxon>
    </lineage>
</organism>
<keyword evidence="3" id="KW-0808">Transferase</keyword>
<dbReference type="STRING" id="930990.A0A067MVH5"/>
<evidence type="ECO:0000313" key="4">
    <source>
        <dbReference type="EMBL" id="KDQ19743.1"/>
    </source>
</evidence>
<dbReference type="HOGENOM" id="CLU_036517_0_3_1"/>
<dbReference type="PANTHER" id="PTHR12149:SF8">
    <property type="entry name" value="PROTEIN-RIBULOSAMINE 3-KINASE"/>
    <property type="match status" value="1"/>
</dbReference>
<keyword evidence="3" id="KW-0418">Kinase</keyword>
<gene>
    <name evidence="4" type="ORF">BOTBODRAFT_102081</name>
</gene>
<evidence type="ECO:0000256" key="1">
    <source>
        <dbReference type="ARBA" id="ARBA00011961"/>
    </source>
</evidence>
<name>A0A067MVH5_BOTB1</name>
<dbReference type="Proteomes" id="UP000027195">
    <property type="component" value="Unassembled WGS sequence"/>
</dbReference>
<dbReference type="InParanoid" id="A0A067MVH5"/>
<comment type="similarity">
    <text evidence="3">Belongs to the fructosamine kinase family.</text>
</comment>
<protein>
    <recommendedName>
        <fullName evidence="1">protein-ribulosamine 3-kinase</fullName>
        <ecNumber evidence="1">2.7.1.172</ecNumber>
    </recommendedName>
</protein>
<keyword evidence="5" id="KW-1185">Reference proteome</keyword>
<dbReference type="SUPFAM" id="SSF56112">
    <property type="entry name" value="Protein kinase-like (PK-like)"/>
    <property type="match status" value="1"/>
</dbReference>
<dbReference type="Gene3D" id="3.90.1200.10">
    <property type="match status" value="1"/>
</dbReference>
<dbReference type="InterPro" id="IPR016477">
    <property type="entry name" value="Fructo-/Ketosamine-3-kinase"/>
</dbReference>
<dbReference type="AlphaFoldDB" id="A0A067MVH5"/>
<proteinExistence type="inferred from homology"/>
<evidence type="ECO:0000313" key="5">
    <source>
        <dbReference type="Proteomes" id="UP000027195"/>
    </source>
</evidence>
<reference evidence="5" key="1">
    <citation type="journal article" date="2014" name="Proc. Natl. Acad. Sci. U.S.A.">
        <title>Extensive sampling of basidiomycete genomes demonstrates inadequacy of the white-rot/brown-rot paradigm for wood decay fungi.</title>
        <authorList>
            <person name="Riley R."/>
            <person name="Salamov A.A."/>
            <person name="Brown D.W."/>
            <person name="Nagy L.G."/>
            <person name="Floudas D."/>
            <person name="Held B.W."/>
            <person name="Levasseur A."/>
            <person name="Lombard V."/>
            <person name="Morin E."/>
            <person name="Otillar R."/>
            <person name="Lindquist E.A."/>
            <person name="Sun H."/>
            <person name="LaButti K.M."/>
            <person name="Schmutz J."/>
            <person name="Jabbour D."/>
            <person name="Luo H."/>
            <person name="Baker S.E."/>
            <person name="Pisabarro A.G."/>
            <person name="Walton J.D."/>
            <person name="Blanchette R.A."/>
            <person name="Henrissat B."/>
            <person name="Martin F."/>
            <person name="Cullen D."/>
            <person name="Hibbett D.S."/>
            <person name="Grigoriev I.V."/>
        </authorList>
    </citation>
    <scope>NUCLEOTIDE SEQUENCE [LARGE SCALE GENOMIC DNA]</scope>
    <source>
        <strain evidence="5">FD-172 SS1</strain>
    </source>
</reference>
<dbReference type="OrthoDB" id="5772781at2759"/>